<evidence type="ECO:0000313" key="7">
    <source>
        <dbReference type="EMBL" id="WKN34080.1"/>
    </source>
</evidence>
<dbReference type="PANTHER" id="PTHR42770:SF11">
    <property type="entry name" value="INNER MEMBRANE TRANSPORT PROTEIN YBAT"/>
    <property type="match status" value="1"/>
</dbReference>
<evidence type="ECO:0000256" key="3">
    <source>
        <dbReference type="ARBA" id="ARBA00022989"/>
    </source>
</evidence>
<accession>A0AA49GK86</accession>
<feature type="domain" description="Amino acid permease/ SLC12A" evidence="6">
    <location>
        <begin position="24"/>
        <end position="439"/>
    </location>
</feature>
<feature type="transmembrane region" description="Helical" evidence="5">
    <location>
        <begin position="353"/>
        <end position="376"/>
    </location>
</feature>
<feature type="transmembrane region" description="Helical" evidence="5">
    <location>
        <begin position="190"/>
        <end position="210"/>
    </location>
</feature>
<reference evidence="7" key="1">
    <citation type="journal article" date="2023" name="Comput. Struct. Biotechnol. J.">
        <title>Discovery of a novel marine Bacteroidetes with a rich repertoire of carbohydrate-active enzymes.</title>
        <authorList>
            <person name="Chen B."/>
            <person name="Liu G."/>
            <person name="Chen Q."/>
            <person name="Wang H."/>
            <person name="Liu L."/>
            <person name="Tang K."/>
        </authorList>
    </citation>
    <scope>NUCLEOTIDE SEQUENCE</scope>
    <source>
        <strain evidence="7">TK19036</strain>
    </source>
</reference>
<evidence type="ECO:0000259" key="6">
    <source>
        <dbReference type="Pfam" id="PF00324"/>
    </source>
</evidence>
<dbReference type="InterPro" id="IPR004841">
    <property type="entry name" value="AA-permease/SLC12A_dom"/>
</dbReference>
<dbReference type="GO" id="GO:0055085">
    <property type="term" value="P:transmembrane transport"/>
    <property type="evidence" value="ECO:0007669"/>
    <property type="project" value="InterPro"/>
</dbReference>
<feature type="transmembrane region" description="Helical" evidence="5">
    <location>
        <begin position="91"/>
        <end position="116"/>
    </location>
</feature>
<evidence type="ECO:0000256" key="2">
    <source>
        <dbReference type="ARBA" id="ARBA00022692"/>
    </source>
</evidence>
<feature type="transmembrane region" description="Helical" evidence="5">
    <location>
        <begin position="46"/>
        <end position="71"/>
    </location>
</feature>
<evidence type="ECO:0000256" key="4">
    <source>
        <dbReference type="ARBA" id="ARBA00023136"/>
    </source>
</evidence>
<name>A0AA49GK86_9BACT</name>
<dbReference type="NCBIfam" id="TIGR00908">
    <property type="entry name" value="2A0305"/>
    <property type="match status" value="1"/>
</dbReference>
<reference evidence="7" key="2">
    <citation type="journal article" date="2024" name="Antonie Van Leeuwenhoek">
        <title>Roseihalotalea indica gen. nov., sp. nov., a halophilic Bacteroidetes from mesopelagic Southwest Indian Ocean with higher carbohydrate metabolic potential.</title>
        <authorList>
            <person name="Chen B."/>
            <person name="Zhang M."/>
            <person name="Lin D."/>
            <person name="Ye J."/>
            <person name="Tang K."/>
        </authorList>
    </citation>
    <scope>NUCLEOTIDE SEQUENCE</scope>
    <source>
        <strain evidence="7">TK19036</strain>
    </source>
</reference>
<evidence type="ECO:0000256" key="1">
    <source>
        <dbReference type="ARBA" id="ARBA00004141"/>
    </source>
</evidence>
<organism evidence="7">
    <name type="scientific">Roseihalotalea indica</name>
    <dbReference type="NCBI Taxonomy" id="2867963"/>
    <lineage>
        <taxon>Bacteria</taxon>
        <taxon>Pseudomonadati</taxon>
        <taxon>Bacteroidota</taxon>
        <taxon>Cytophagia</taxon>
        <taxon>Cytophagales</taxon>
        <taxon>Catalimonadaceae</taxon>
        <taxon>Roseihalotalea</taxon>
    </lineage>
</organism>
<feature type="transmembrane region" description="Helical" evidence="5">
    <location>
        <begin position="279"/>
        <end position="308"/>
    </location>
</feature>
<dbReference type="GO" id="GO:0016020">
    <property type="term" value="C:membrane"/>
    <property type="evidence" value="ECO:0007669"/>
    <property type="project" value="UniProtKB-SubCell"/>
</dbReference>
<feature type="transmembrane region" description="Helical" evidence="5">
    <location>
        <begin position="149"/>
        <end position="170"/>
    </location>
</feature>
<gene>
    <name evidence="7" type="primary">eat</name>
    <name evidence="7" type="ORF">K4G66_17005</name>
</gene>
<dbReference type="AlphaFoldDB" id="A0AA49GK86"/>
<proteinExistence type="predicted"/>
<feature type="transmembrane region" description="Helical" evidence="5">
    <location>
        <begin position="388"/>
        <end position="408"/>
    </location>
</feature>
<dbReference type="PANTHER" id="PTHR42770">
    <property type="entry name" value="AMINO ACID TRANSPORTER-RELATED"/>
    <property type="match status" value="1"/>
</dbReference>
<evidence type="ECO:0000256" key="5">
    <source>
        <dbReference type="SAM" id="Phobius"/>
    </source>
</evidence>
<keyword evidence="2 5" id="KW-0812">Transmembrane</keyword>
<protein>
    <submittedName>
        <fullName evidence="7">Ethanolamine permease</fullName>
    </submittedName>
</protein>
<feature type="transmembrane region" description="Helical" evidence="5">
    <location>
        <begin position="12"/>
        <end position="34"/>
    </location>
</feature>
<feature type="transmembrane region" description="Helical" evidence="5">
    <location>
        <begin position="329"/>
        <end position="347"/>
    </location>
</feature>
<feature type="transmembrane region" description="Helical" evidence="5">
    <location>
        <begin position="122"/>
        <end position="142"/>
    </location>
</feature>
<comment type="subcellular location">
    <subcellularLocation>
        <location evidence="1">Membrane</location>
        <topology evidence="1">Multi-pass membrane protein</topology>
    </subcellularLocation>
</comment>
<dbReference type="PIRSF" id="PIRSF006060">
    <property type="entry name" value="AA_transporter"/>
    <property type="match status" value="1"/>
</dbReference>
<dbReference type="InterPro" id="IPR004757">
    <property type="entry name" value="EtNH_permease"/>
</dbReference>
<feature type="transmembrane region" description="Helical" evidence="5">
    <location>
        <begin position="414"/>
        <end position="435"/>
    </location>
</feature>
<dbReference type="Pfam" id="PF00324">
    <property type="entry name" value="AA_permease"/>
    <property type="match status" value="1"/>
</dbReference>
<feature type="transmembrane region" description="Helical" evidence="5">
    <location>
        <begin position="222"/>
        <end position="246"/>
    </location>
</feature>
<sequence length="445" mass="47917">MAEQKEERLQMTLGPWLLWGMGVGLVISGMYFGWNLGLAEGGTMGLAIATGFIMLMYITFTFSYTELACAVPKAGGAFAYADRALGKKMGFVGGMAQIVEFVFAPPAIAAAIGAYFNLYFPGIPTLAIAIGAYFLFTLLNVLGVRLATTFELVITILAVVELLIFAGVTLPHFEPANLSINAFPNGISGAFAAIPFAIWFFLAIEGVANLAEETVNPQRNVLLGFGSAIFTLVMLCIITFVSAVGVNGWEAVVYPPDSTEPSDSPLPLALSYVVGNNNFLYHLLISVGLLGLVASFHGIILAAGRATFEFGRVRYVPPRLGKVHPKFKTPATALIVNMLVGIVALLTGKTGEIITIACFGAITLYIISMISLFALRKNEPNLERPFRVPLYPIFPAVALTIATVALIAMTVYNLVVALVYFGIMAVAYAYFHFFVSHKQPQLHKQ</sequence>
<keyword evidence="3 5" id="KW-1133">Transmembrane helix</keyword>
<dbReference type="Gene3D" id="1.20.1740.10">
    <property type="entry name" value="Amino acid/polyamine transporter I"/>
    <property type="match status" value="1"/>
</dbReference>
<keyword evidence="4 5" id="KW-0472">Membrane</keyword>
<dbReference type="EMBL" id="CP120682">
    <property type="protein sequence ID" value="WKN34080.1"/>
    <property type="molecule type" value="Genomic_DNA"/>
</dbReference>
<dbReference type="InterPro" id="IPR050367">
    <property type="entry name" value="APC_superfamily"/>
</dbReference>